<dbReference type="GO" id="GO:0005524">
    <property type="term" value="F:ATP binding"/>
    <property type="evidence" value="ECO:0007669"/>
    <property type="project" value="UniProtKB-UniRule"/>
</dbReference>
<protein>
    <recommendedName>
        <fullName evidence="9">Protein kinase domain-containing protein</fullName>
    </recommendedName>
</protein>
<feature type="compositionally biased region" description="Polar residues" evidence="8">
    <location>
        <begin position="587"/>
        <end position="596"/>
    </location>
</feature>
<feature type="region of interest" description="Disordered" evidence="8">
    <location>
        <begin position="1"/>
        <end position="38"/>
    </location>
</feature>
<feature type="compositionally biased region" description="Polar residues" evidence="8">
    <location>
        <begin position="22"/>
        <end position="38"/>
    </location>
</feature>
<evidence type="ECO:0000313" key="10">
    <source>
        <dbReference type="EMBL" id="CAF1273605.1"/>
    </source>
</evidence>
<dbReference type="InterPro" id="IPR000719">
    <property type="entry name" value="Prot_kinase_dom"/>
</dbReference>
<feature type="domain" description="Protein kinase" evidence="9">
    <location>
        <begin position="783"/>
        <end position="1100"/>
    </location>
</feature>
<name>A0A815BSD0_ADIRI</name>
<accession>A0A815BSD0</accession>
<feature type="region of interest" description="Disordered" evidence="8">
    <location>
        <begin position="587"/>
        <end position="608"/>
    </location>
</feature>
<dbReference type="PROSITE" id="PS50011">
    <property type="entry name" value="PROTEIN_KINASE_DOM"/>
    <property type="match status" value="1"/>
</dbReference>
<dbReference type="InterPro" id="IPR017441">
    <property type="entry name" value="Protein_kinase_ATP_BS"/>
</dbReference>
<dbReference type="EMBL" id="CAJNOJ010000195">
    <property type="protein sequence ID" value="CAF1273605.1"/>
    <property type="molecule type" value="Genomic_DNA"/>
</dbReference>
<comment type="similarity">
    <text evidence="6">Belongs to the protein kinase superfamily. CMGC Ser/Thr protein kinase family. Lammer subfamily.</text>
</comment>
<evidence type="ECO:0000256" key="2">
    <source>
        <dbReference type="ARBA" id="ARBA00022679"/>
    </source>
</evidence>
<keyword evidence="5 7" id="KW-0067">ATP-binding</keyword>
<dbReference type="Gene3D" id="3.30.200.20">
    <property type="entry name" value="Phosphorylase Kinase, domain 1"/>
    <property type="match status" value="1"/>
</dbReference>
<dbReference type="PROSITE" id="PS00108">
    <property type="entry name" value="PROTEIN_KINASE_ST"/>
    <property type="match status" value="1"/>
</dbReference>
<evidence type="ECO:0000259" key="9">
    <source>
        <dbReference type="PROSITE" id="PS50011"/>
    </source>
</evidence>
<feature type="compositionally biased region" description="Polar residues" evidence="8">
    <location>
        <begin position="647"/>
        <end position="673"/>
    </location>
</feature>
<evidence type="ECO:0000256" key="1">
    <source>
        <dbReference type="ARBA" id="ARBA00022527"/>
    </source>
</evidence>
<dbReference type="OrthoDB" id="283111at2759"/>
<reference evidence="10" key="1">
    <citation type="submission" date="2021-02" db="EMBL/GenBank/DDBJ databases">
        <authorList>
            <person name="Nowell W R."/>
        </authorList>
    </citation>
    <scope>NUCLEOTIDE SEQUENCE</scope>
</reference>
<gene>
    <name evidence="10" type="ORF">EDS130_LOCUS29162</name>
</gene>
<organism evidence="10 11">
    <name type="scientific">Adineta ricciae</name>
    <name type="common">Rotifer</name>
    <dbReference type="NCBI Taxonomy" id="249248"/>
    <lineage>
        <taxon>Eukaryota</taxon>
        <taxon>Metazoa</taxon>
        <taxon>Spiralia</taxon>
        <taxon>Gnathifera</taxon>
        <taxon>Rotifera</taxon>
        <taxon>Eurotatoria</taxon>
        <taxon>Bdelloidea</taxon>
        <taxon>Adinetida</taxon>
        <taxon>Adinetidae</taxon>
        <taxon>Adineta</taxon>
    </lineage>
</organism>
<dbReference type="PANTHER" id="PTHR45646:SF11">
    <property type="entry name" value="SERINE_THREONINE-PROTEIN KINASE DOA"/>
    <property type="match status" value="1"/>
</dbReference>
<evidence type="ECO:0000256" key="5">
    <source>
        <dbReference type="ARBA" id="ARBA00022840"/>
    </source>
</evidence>
<dbReference type="SUPFAM" id="SSF56112">
    <property type="entry name" value="Protein kinase-like (PK-like)"/>
    <property type="match status" value="1"/>
</dbReference>
<feature type="compositionally biased region" description="Pro residues" evidence="8">
    <location>
        <begin position="212"/>
        <end position="223"/>
    </location>
</feature>
<dbReference type="CDD" id="cd14134">
    <property type="entry name" value="PKc_CLK"/>
    <property type="match status" value="1"/>
</dbReference>
<feature type="compositionally biased region" description="Basic and acidic residues" evidence="8">
    <location>
        <begin position="751"/>
        <end position="764"/>
    </location>
</feature>
<feature type="region of interest" description="Disordered" evidence="8">
    <location>
        <begin position="112"/>
        <end position="157"/>
    </location>
</feature>
<evidence type="ECO:0000256" key="4">
    <source>
        <dbReference type="ARBA" id="ARBA00022777"/>
    </source>
</evidence>
<dbReference type="FunFam" id="1.10.510.10:FF:000145">
    <property type="entry name" value="Dual specificity protein kinase CLK2"/>
    <property type="match status" value="1"/>
</dbReference>
<dbReference type="PROSITE" id="PS00107">
    <property type="entry name" value="PROTEIN_KINASE_ATP"/>
    <property type="match status" value="1"/>
</dbReference>
<feature type="compositionally biased region" description="Low complexity" evidence="8">
    <location>
        <begin position="121"/>
        <end position="150"/>
    </location>
</feature>
<dbReference type="AlphaFoldDB" id="A0A815BSD0"/>
<dbReference type="GO" id="GO:0043484">
    <property type="term" value="P:regulation of RNA splicing"/>
    <property type="evidence" value="ECO:0007669"/>
    <property type="project" value="TreeGrafter"/>
</dbReference>
<feature type="compositionally biased region" description="Polar residues" evidence="8">
    <location>
        <begin position="1"/>
        <end position="10"/>
    </location>
</feature>
<dbReference type="GO" id="GO:0004674">
    <property type="term" value="F:protein serine/threonine kinase activity"/>
    <property type="evidence" value="ECO:0007669"/>
    <property type="project" value="UniProtKB-KW"/>
</dbReference>
<evidence type="ECO:0000256" key="6">
    <source>
        <dbReference type="ARBA" id="ARBA00037966"/>
    </source>
</evidence>
<comment type="caution">
    <text evidence="10">The sequence shown here is derived from an EMBL/GenBank/DDBJ whole genome shotgun (WGS) entry which is preliminary data.</text>
</comment>
<feature type="compositionally biased region" description="Low complexity" evidence="8">
    <location>
        <begin position="708"/>
        <end position="734"/>
    </location>
</feature>
<sequence length="1122" mass="125382">MTSNISSGTTGHAYRLRPMPLNSVTNSSNLTGQSANSTLNSNSNPLYYGSSSTAAPTVTPPTWSYSTPSQLARKYANIAPIWCHITKPRQLKKKFASTFHQAQSLVSFYNEDRAPSERRGSLTQSQNSSNQSQQLQQPQPTVHSTNSNSHHPLHHLHHESNSYRQQYTPHYTSHDLGKEPPVSSSTSSSSRAKKKYTGGALTMHISSSRLQSPPPPPPPPPPLSIDEKFTNPSERKARIDQLKDLVFNTRIKDTMFGRTDSKARSTTNLHKANSFKRIDQITHPMDDYQPTAIPPTTPTRKDSHYYHYHLPSNTMSSTINDTLNKSVLPSQSSTSAAAATATSSASSSSAVASTTSHPSYNYDYLRAKSKEHIRPTYHDSNYITSSLHTSEIPSSSQIGSSNSPYIGSTIATNPLNSYRTFDEPCYIGKPSAVTDKNSSYTAVTSFPSYQTPSSSKRRIKKYLLAKSGIGTSLPHQTEPISNNFEKLSLNDDYKTTSGEGSSVIIANAHAITPPSPRSSISPKSTTITTVAAANIPVIPSLRTTTPTPSSPPIPSIPTLSPVASPPPPSLPAATTSHIAENVVFSTPNAQLSSSPPNNTTNTNTKIPPVIGVSLSSSLTSLNKQHQPSLKSTTNSLLELVPSHSIKEQSPSRSIISTTTEDGSSTPARNNLQTSSSIERHRRRRHNRHDSSENRHGVNNATGTARAESISSNNSTSKRSKKTNNLTNNHTNNNYQHHHHKKRSTSTPNQRSLRDKSDSGHVNIRDDDEGHLIYVPGDVLHHQYEIRRTLGEGTFGKVVEIRDLRSDANTRLALKIIKNVDKYREAARLEINVLKTINEKDPDGVNLCVALLDSFDYYGHMCIAFDMLGLSVFDFLKENNYIPYPIDQVRHISYQLCLAVKFLHEIALTHTDLKPENILFVNSDYNVVYNHRKRRDERVVRRTDIKVIDFGSATFDWEHHSTIVSTRHYRAPEVILELGWSQPCDVWSIGCIIFELYLGFTLFQTHDNKEHLAMMERILGSIPYRMAKQSKKTKYFYHGRLDWDERSSAGRYVRDNCKPLRRYMMGDEQDHQQLFDIIEKMLEYDPKRRITLVDALRHPFFERFLAEQRIRDLSPCANTSSKS</sequence>
<feature type="region of interest" description="Disordered" evidence="8">
    <location>
        <begin position="642"/>
        <end position="764"/>
    </location>
</feature>
<feature type="region of interest" description="Disordered" evidence="8">
    <location>
        <begin position="170"/>
        <end position="229"/>
    </location>
</feature>
<keyword evidence="1" id="KW-0723">Serine/threonine-protein kinase</keyword>
<evidence type="ECO:0000256" key="7">
    <source>
        <dbReference type="PROSITE-ProRule" id="PRU10141"/>
    </source>
</evidence>
<dbReference type="Pfam" id="PF00069">
    <property type="entry name" value="Pkinase"/>
    <property type="match status" value="1"/>
</dbReference>
<feature type="binding site" evidence="7">
    <location>
        <position position="814"/>
    </location>
    <ligand>
        <name>ATP</name>
        <dbReference type="ChEBI" id="CHEBI:30616"/>
    </ligand>
</feature>
<dbReference type="Proteomes" id="UP000663852">
    <property type="component" value="Unassembled WGS sequence"/>
</dbReference>
<dbReference type="PANTHER" id="PTHR45646">
    <property type="entry name" value="SERINE/THREONINE-PROTEIN KINASE DOA-RELATED"/>
    <property type="match status" value="1"/>
</dbReference>
<dbReference type="GO" id="GO:0005634">
    <property type="term" value="C:nucleus"/>
    <property type="evidence" value="ECO:0007669"/>
    <property type="project" value="TreeGrafter"/>
</dbReference>
<dbReference type="InterPro" id="IPR011009">
    <property type="entry name" value="Kinase-like_dom_sf"/>
</dbReference>
<dbReference type="InterPro" id="IPR051175">
    <property type="entry name" value="CLK_kinases"/>
</dbReference>
<dbReference type="SMART" id="SM00220">
    <property type="entry name" value="S_TKc"/>
    <property type="match status" value="1"/>
</dbReference>
<dbReference type="Gene3D" id="1.10.510.10">
    <property type="entry name" value="Transferase(Phosphotransferase) domain 1"/>
    <property type="match status" value="1"/>
</dbReference>
<keyword evidence="2" id="KW-0808">Transferase</keyword>
<dbReference type="InterPro" id="IPR008271">
    <property type="entry name" value="Ser/Thr_kinase_AS"/>
</dbReference>
<keyword evidence="4" id="KW-0418">Kinase</keyword>
<proteinExistence type="inferred from homology"/>
<keyword evidence="3 7" id="KW-0547">Nucleotide-binding</keyword>
<evidence type="ECO:0000256" key="3">
    <source>
        <dbReference type="ARBA" id="ARBA00022741"/>
    </source>
</evidence>
<evidence type="ECO:0000313" key="11">
    <source>
        <dbReference type="Proteomes" id="UP000663852"/>
    </source>
</evidence>
<evidence type="ECO:0000256" key="8">
    <source>
        <dbReference type="SAM" id="MobiDB-lite"/>
    </source>
</evidence>